<keyword evidence="7 17" id="KW-0067">ATP-binding</keyword>
<evidence type="ECO:0000313" key="23">
    <source>
        <dbReference type="Proteomes" id="UP000659388"/>
    </source>
</evidence>
<comment type="subunit">
    <text evidence="17">Homotetramer.</text>
</comment>
<comment type="caution">
    <text evidence="22">The sequence shown here is derived from an EMBL/GenBank/DDBJ whole genome shotgun (WGS) entry which is preliminary data.</text>
</comment>
<feature type="binding site" evidence="18">
    <location>
        <position position="124"/>
    </location>
    <ligand>
        <name>K(+)</name>
        <dbReference type="ChEBI" id="CHEBI:29103"/>
    </ligand>
</feature>
<evidence type="ECO:0000259" key="21">
    <source>
        <dbReference type="PROSITE" id="PS51385"/>
    </source>
</evidence>
<feature type="binding site" evidence="17">
    <location>
        <position position="259"/>
    </location>
    <ligand>
        <name>(6S)-NADPHX</name>
        <dbReference type="ChEBI" id="CHEBI:64076"/>
    </ligand>
</feature>
<dbReference type="InterPro" id="IPR004443">
    <property type="entry name" value="YjeF_N_dom"/>
</dbReference>
<feature type="binding site" evidence="18">
    <location>
        <position position="58"/>
    </location>
    <ligand>
        <name>K(+)</name>
        <dbReference type="ChEBI" id="CHEBI:29103"/>
    </ligand>
</feature>
<dbReference type="InterPro" id="IPR000631">
    <property type="entry name" value="CARKD"/>
</dbReference>
<comment type="similarity">
    <text evidence="4 19">In the C-terminal section; belongs to the NnrD/CARKD family.</text>
</comment>
<dbReference type="EC" id="5.1.99.6" evidence="19"/>
<name>A0A937F9E4_9BACT</name>
<dbReference type="Pfam" id="PF03853">
    <property type="entry name" value="YjeF_N"/>
    <property type="match status" value="1"/>
</dbReference>
<protein>
    <recommendedName>
        <fullName evidence="19">Bifunctional NAD(P)H-hydrate repair enzyme</fullName>
    </recommendedName>
    <alternativeName>
        <fullName evidence="19">Nicotinamide nucleotide repair protein</fullName>
    </alternativeName>
    <domain>
        <recommendedName>
            <fullName evidence="19">ADP-dependent (S)-NAD(P)H-hydrate dehydratase</fullName>
            <ecNumber evidence="19">4.2.1.136</ecNumber>
        </recommendedName>
        <alternativeName>
            <fullName evidence="19">ADP-dependent NAD(P)HX dehydratase</fullName>
        </alternativeName>
    </domain>
    <domain>
        <recommendedName>
            <fullName evidence="19">NAD(P)H-hydrate epimerase</fullName>
            <ecNumber evidence="19">5.1.99.6</ecNumber>
        </recommendedName>
    </domain>
</protein>
<feature type="binding site" evidence="17">
    <location>
        <position position="438"/>
    </location>
    <ligand>
        <name>(6S)-NADPHX</name>
        <dbReference type="ChEBI" id="CHEBI:64076"/>
    </ligand>
</feature>
<evidence type="ECO:0000256" key="19">
    <source>
        <dbReference type="PIRNR" id="PIRNR017184"/>
    </source>
</evidence>
<feature type="binding site" evidence="18">
    <location>
        <begin position="128"/>
        <end position="134"/>
    </location>
    <ligand>
        <name>(6S)-NADPHX</name>
        <dbReference type="ChEBI" id="CHEBI:64076"/>
    </ligand>
</feature>
<reference evidence="22" key="1">
    <citation type="submission" date="2021-01" db="EMBL/GenBank/DDBJ databases">
        <title>Fulvivirga kasyanovii gen. nov., sp nov., a novel member of the phylum Bacteroidetes isolated from seawater in a mussel farm.</title>
        <authorList>
            <person name="Zhao L.-H."/>
            <person name="Wang Z.-J."/>
        </authorList>
    </citation>
    <scope>NUCLEOTIDE SEQUENCE</scope>
    <source>
        <strain evidence="22">2943</strain>
    </source>
</reference>
<feature type="binding site" evidence="17">
    <location>
        <position position="437"/>
    </location>
    <ligand>
        <name>AMP</name>
        <dbReference type="ChEBI" id="CHEBI:456215"/>
    </ligand>
</feature>
<dbReference type="PANTHER" id="PTHR12592:SF0">
    <property type="entry name" value="ATP-DEPENDENT (S)-NAD(P)H-HYDRATE DEHYDRATASE"/>
    <property type="match status" value="1"/>
</dbReference>
<dbReference type="NCBIfam" id="TIGR00197">
    <property type="entry name" value="yjeF_nterm"/>
    <property type="match status" value="1"/>
</dbReference>
<evidence type="ECO:0000256" key="11">
    <source>
        <dbReference type="ARBA" id="ARBA00023235"/>
    </source>
</evidence>
<sequence>MKIISAAQTQQVDQYTIENEPIKSIDLMERASSAFVDWFTGKYDPKLSVAVVCGTGNNGGDGLAIARMLHERHYKITVFVVRKSDSASEDFTENERRLADLISINTIADEVNVPEFHACQIIIDAMFGSGLSRPVEGVFANVITSMNQAKGEIVSVDIASGLFADEHSASGAIVEPDYTISFQLPKLAFMFPENAKYVGEWIVRDIGLSSKGIEQQNTSYYYLNADFVKSFIKKRAKFSHKGNNGRALIMAGSYGKMGAAVLSAIAALRSGVGLLTMYIPSCGYQIMQSVVPEAMAQVDEGGRFLTSYAEESKYDVIGIGPGIGKEQETVFSVMQAIQSFDKPLVVDADGLNIIADHKEILDTLPENSILTPHPKEFERLAGKWNNDFERLEMQKKFSQAHGVILILKGAHTSVSTPQGEVFFNSTGNSGMATGGMGDVLTGVVTSMLAQGYEPAEAAFLAVFFHGLAADIIAENQGIVGIKASDVADSLPAAFKIFH</sequence>
<keyword evidence="6 17" id="KW-0547">Nucleotide-binding</keyword>
<evidence type="ECO:0000256" key="8">
    <source>
        <dbReference type="ARBA" id="ARBA00022857"/>
    </source>
</evidence>
<evidence type="ECO:0000256" key="4">
    <source>
        <dbReference type="ARBA" id="ARBA00009524"/>
    </source>
</evidence>
<evidence type="ECO:0000256" key="6">
    <source>
        <dbReference type="ARBA" id="ARBA00022741"/>
    </source>
</evidence>
<dbReference type="GO" id="GO:0052856">
    <property type="term" value="F:NAD(P)HX epimerase activity"/>
    <property type="evidence" value="ECO:0007669"/>
    <property type="project" value="UniProtKB-UniRule"/>
</dbReference>
<comment type="cofactor">
    <cofactor evidence="18 19">
        <name>K(+)</name>
        <dbReference type="ChEBI" id="CHEBI:29103"/>
    </cofactor>
    <text evidence="18 19">Binds 1 potassium ion per subunit.</text>
</comment>
<comment type="similarity">
    <text evidence="18">Belongs to the NnrE/AIBP family.</text>
</comment>
<evidence type="ECO:0000256" key="10">
    <source>
        <dbReference type="ARBA" id="ARBA00023027"/>
    </source>
</evidence>
<evidence type="ECO:0000256" key="17">
    <source>
        <dbReference type="HAMAP-Rule" id="MF_01965"/>
    </source>
</evidence>
<feature type="binding site" evidence="18">
    <location>
        <position position="160"/>
    </location>
    <ligand>
        <name>K(+)</name>
        <dbReference type="ChEBI" id="CHEBI:29103"/>
    </ligand>
</feature>
<dbReference type="PROSITE" id="PS51385">
    <property type="entry name" value="YJEF_N"/>
    <property type="match status" value="1"/>
</dbReference>
<dbReference type="AlphaFoldDB" id="A0A937F9E4"/>
<evidence type="ECO:0000256" key="7">
    <source>
        <dbReference type="ARBA" id="ARBA00022840"/>
    </source>
</evidence>
<evidence type="ECO:0000259" key="20">
    <source>
        <dbReference type="PROSITE" id="PS51383"/>
    </source>
</evidence>
<feature type="binding site" evidence="17">
    <location>
        <position position="322"/>
    </location>
    <ligand>
        <name>(6S)-NADPHX</name>
        <dbReference type="ChEBI" id="CHEBI:64076"/>
    </ligand>
</feature>
<comment type="caution">
    <text evidence="18">Lacks conserved residue(s) required for the propagation of feature annotation.</text>
</comment>
<dbReference type="EMBL" id="JAESIY010000019">
    <property type="protein sequence ID" value="MBL3658907.1"/>
    <property type="molecule type" value="Genomic_DNA"/>
</dbReference>
<comment type="catalytic activity">
    <reaction evidence="16 17 19">
        <text>(6S)-NADPHX + ADP = AMP + phosphate + NADPH + H(+)</text>
        <dbReference type="Rhea" id="RHEA:32235"/>
        <dbReference type="ChEBI" id="CHEBI:15378"/>
        <dbReference type="ChEBI" id="CHEBI:43474"/>
        <dbReference type="ChEBI" id="CHEBI:57783"/>
        <dbReference type="ChEBI" id="CHEBI:64076"/>
        <dbReference type="ChEBI" id="CHEBI:456215"/>
        <dbReference type="ChEBI" id="CHEBI:456216"/>
        <dbReference type="EC" id="4.2.1.136"/>
    </reaction>
</comment>
<dbReference type="InterPro" id="IPR030677">
    <property type="entry name" value="Nnr"/>
</dbReference>
<comment type="function">
    <text evidence="18">Catalyzes the epimerization of the S- and R-forms of NAD(P)HX, a damaged form of NAD(P)H that is a result of enzymatic or heat-dependent hydration. This is a prerequisite for the S-specific NAD(P)H-hydrate dehydratase to allow the repair of both epimers of NAD(P)HX.</text>
</comment>
<evidence type="ECO:0000256" key="12">
    <source>
        <dbReference type="ARBA" id="ARBA00023239"/>
    </source>
</evidence>
<evidence type="ECO:0000256" key="9">
    <source>
        <dbReference type="ARBA" id="ARBA00022958"/>
    </source>
</evidence>
<comment type="similarity">
    <text evidence="17">Belongs to the NnrD/CARKD family.</text>
</comment>
<dbReference type="Pfam" id="PF01256">
    <property type="entry name" value="Carb_kinase"/>
    <property type="match status" value="1"/>
</dbReference>
<evidence type="ECO:0000313" key="22">
    <source>
        <dbReference type="EMBL" id="MBL3658907.1"/>
    </source>
</evidence>
<keyword evidence="11 18" id="KW-0413">Isomerase</keyword>
<keyword evidence="23" id="KW-1185">Reference proteome</keyword>
<feature type="domain" description="YjeF N-terminal" evidence="21">
    <location>
        <begin position="9"/>
        <end position="214"/>
    </location>
</feature>
<dbReference type="PROSITE" id="PS01050">
    <property type="entry name" value="YJEF_C_2"/>
    <property type="match status" value="1"/>
</dbReference>
<keyword evidence="5 18" id="KW-0479">Metal-binding</keyword>
<evidence type="ECO:0000256" key="18">
    <source>
        <dbReference type="HAMAP-Rule" id="MF_01966"/>
    </source>
</evidence>
<evidence type="ECO:0000256" key="16">
    <source>
        <dbReference type="ARBA" id="ARBA00049209"/>
    </source>
</evidence>
<dbReference type="Gene3D" id="3.40.50.10260">
    <property type="entry name" value="YjeF N-terminal domain"/>
    <property type="match status" value="1"/>
</dbReference>
<dbReference type="InterPro" id="IPR017953">
    <property type="entry name" value="Carbohydrate_kinase_pred_CS"/>
</dbReference>
<dbReference type="GO" id="GO:0046496">
    <property type="term" value="P:nicotinamide nucleotide metabolic process"/>
    <property type="evidence" value="ECO:0007669"/>
    <property type="project" value="UniProtKB-UniRule"/>
</dbReference>
<dbReference type="PANTHER" id="PTHR12592">
    <property type="entry name" value="ATP-DEPENDENT (S)-NAD(P)H-HYDRATE DEHYDRATASE FAMILY MEMBER"/>
    <property type="match status" value="1"/>
</dbReference>
<proteinExistence type="inferred from homology"/>
<comment type="function">
    <text evidence="14 19">Bifunctional enzyme that catalyzes the epimerization of the S- and R-forms of NAD(P)HX and the dehydration of the S-form of NAD(P)HX at the expense of ADP, which is converted to AMP. This allows the repair of both epimers of NAD(P)HX, a damaged form of NAD(P)H that is a result of enzymatic or heat-dependent hydration.</text>
</comment>
<dbReference type="PROSITE" id="PS51383">
    <property type="entry name" value="YJEF_C_3"/>
    <property type="match status" value="1"/>
</dbReference>
<feature type="binding site" evidence="17">
    <location>
        <begin position="408"/>
        <end position="412"/>
    </location>
    <ligand>
        <name>AMP</name>
        <dbReference type="ChEBI" id="CHEBI:456215"/>
    </ligand>
</feature>
<dbReference type="EC" id="4.2.1.136" evidence="19"/>
<comment type="catalytic activity">
    <reaction evidence="2 18 19">
        <text>(6R)-NADPHX = (6S)-NADPHX</text>
        <dbReference type="Rhea" id="RHEA:32227"/>
        <dbReference type="ChEBI" id="CHEBI:64076"/>
        <dbReference type="ChEBI" id="CHEBI:64077"/>
        <dbReference type="EC" id="5.1.99.6"/>
    </reaction>
</comment>
<dbReference type="SUPFAM" id="SSF64153">
    <property type="entry name" value="YjeF N-terminal domain-like"/>
    <property type="match status" value="1"/>
</dbReference>
<feature type="binding site" evidence="18">
    <location>
        <position position="157"/>
    </location>
    <ligand>
        <name>(6S)-NADPHX</name>
        <dbReference type="ChEBI" id="CHEBI:64076"/>
    </ligand>
</feature>
<comment type="catalytic activity">
    <reaction evidence="15 17 19">
        <text>(6S)-NADHX + ADP = AMP + phosphate + NADH + H(+)</text>
        <dbReference type="Rhea" id="RHEA:32223"/>
        <dbReference type="ChEBI" id="CHEBI:15378"/>
        <dbReference type="ChEBI" id="CHEBI:43474"/>
        <dbReference type="ChEBI" id="CHEBI:57945"/>
        <dbReference type="ChEBI" id="CHEBI:64074"/>
        <dbReference type="ChEBI" id="CHEBI:456215"/>
        <dbReference type="ChEBI" id="CHEBI:456216"/>
        <dbReference type="EC" id="4.2.1.136"/>
    </reaction>
</comment>
<evidence type="ECO:0000256" key="15">
    <source>
        <dbReference type="ARBA" id="ARBA00048238"/>
    </source>
</evidence>
<comment type="similarity">
    <text evidence="3 19">In the N-terminal section; belongs to the NnrE/AIBP family.</text>
</comment>
<dbReference type="SUPFAM" id="SSF53613">
    <property type="entry name" value="Ribokinase-like"/>
    <property type="match status" value="1"/>
</dbReference>
<keyword evidence="12 17" id="KW-0456">Lyase</keyword>
<dbReference type="InterPro" id="IPR029056">
    <property type="entry name" value="Ribokinase-like"/>
</dbReference>
<feature type="binding site" evidence="17">
    <location>
        <position position="373"/>
    </location>
    <ligand>
        <name>(6S)-NADPHX</name>
        <dbReference type="ChEBI" id="CHEBI:64076"/>
    </ligand>
</feature>
<dbReference type="PIRSF" id="PIRSF017184">
    <property type="entry name" value="Nnr"/>
    <property type="match status" value="1"/>
</dbReference>
<dbReference type="Gene3D" id="3.40.1190.20">
    <property type="match status" value="1"/>
</dbReference>
<dbReference type="NCBIfam" id="TIGR00196">
    <property type="entry name" value="yjeF_cterm"/>
    <property type="match status" value="1"/>
</dbReference>
<evidence type="ECO:0000256" key="13">
    <source>
        <dbReference type="ARBA" id="ARBA00023268"/>
    </source>
</evidence>
<dbReference type="GO" id="GO:0005524">
    <property type="term" value="F:ATP binding"/>
    <property type="evidence" value="ECO:0007669"/>
    <property type="project" value="UniProtKB-UniRule"/>
</dbReference>
<dbReference type="Proteomes" id="UP000659388">
    <property type="component" value="Unassembled WGS sequence"/>
</dbReference>
<dbReference type="RefSeq" id="WP_202246701.1">
    <property type="nucleotide sequence ID" value="NZ_JAESIY010000019.1"/>
</dbReference>
<dbReference type="CDD" id="cd01171">
    <property type="entry name" value="YXKO-related"/>
    <property type="match status" value="1"/>
</dbReference>
<evidence type="ECO:0000256" key="2">
    <source>
        <dbReference type="ARBA" id="ARBA00000909"/>
    </source>
</evidence>
<comment type="function">
    <text evidence="17">Catalyzes the dehydration of the S-form of NAD(P)HX at the expense of ADP, which is converted to AMP. Together with NAD(P)HX epimerase, which catalyzes the epimerization of the S- and R-forms, the enzyme allows the repair of both epimers of NAD(P)HX, a damaged form of NAD(P)H that is a result of enzymatic or heat-dependent hydration.</text>
</comment>
<dbReference type="GO" id="GO:0052855">
    <property type="term" value="F:ADP-dependent NAD(P)H-hydrate dehydratase activity"/>
    <property type="evidence" value="ECO:0007669"/>
    <property type="project" value="UniProtKB-UniRule"/>
</dbReference>
<keyword evidence="13" id="KW-0511">Multifunctional enzyme</keyword>
<evidence type="ECO:0000256" key="3">
    <source>
        <dbReference type="ARBA" id="ARBA00006001"/>
    </source>
</evidence>
<accession>A0A937F9E4</accession>
<keyword evidence="10 17" id="KW-0520">NAD</keyword>
<keyword evidence="8 17" id="KW-0521">NADP</keyword>
<feature type="binding site" evidence="18">
    <location>
        <begin position="57"/>
        <end position="61"/>
    </location>
    <ligand>
        <name>(6S)-NADPHX</name>
        <dbReference type="ChEBI" id="CHEBI:64076"/>
    </ligand>
</feature>
<dbReference type="GO" id="GO:0046872">
    <property type="term" value="F:metal ion binding"/>
    <property type="evidence" value="ECO:0007669"/>
    <property type="project" value="UniProtKB-UniRule"/>
</dbReference>
<keyword evidence="9 18" id="KW-0630">Potassium</keyword>
<evidence type="ECO:0000256" key="1">
    <source>
        <dbReference type="ARBA" id="ARBA00000013"/>
    </source>
</evidence>
<gene>
    <name evidence="17" type="primary">nnrD</name>
    <name evidence="18" type="synonym">nnrE</name>
    <name evidence="22" type="ORF">JL102_22365</name>
</gene>
<comment type="catalytic activity">
    <reaction evidence="1 18 19">
        <text>(6R)-NADHX = (6S)-NADHX</text>
        <dbReference type="Rhea" id="RHEA:32215"/>
        <dbReference type="ChEBI" id="CHEBI:64074"/>
        <dbReference type="ChEBI" id="CHEBI:64075"/>
        <dbReference type="EC" id="5.1.99.6"/>
    </reaction>
</comment>
<dbReference type="GO" id="GO:0110051">
    <property type="term" value="P:metabolite repair"/>
    <property type="evidence" value="ECO:0007669"/>
    <property type="project" value="TreeGrafter"/>
</dbReference>
<comment type="cofactor">
    <cofactor evidence="17">
        <name>Mg(2+)</name>
        <dbReference type="ChEBI" id="CHEBI:18420"/>
    </cofactor>
</comment>
<evidence type="ECO:0000256" key="14">
    <source>
        <dbReference type="ARBA" id="ARBA00025153"/>
    </source>
</evidence>
<dbReference type="HAMAP" id="MF_01965">
    <property type="entry name" value="NADHX_dehydratase"/>
    <property type="match status" value="1"/>
</dbReference>
<dbReference type="InterPro" id="IPR036652">
    <property type="entry name" value="YjeF_N_dom_sf"/>
</dbReference>
<organism evidence="22 23">
    <name type="scientific">Fulvivirga sediminis</name>
    <dbReference type="NCBI Taxonomy" id="2803949"/>
    <lineage>
        <taxon>Bacteria</taxon>
        <taxon>Pseudomonadati</taxon>
        <taxon>Bacteroidota</taxon>
        <taxon>Cytophagia</taxon>
        <taxon>Cytophagales</taxon>
        <taxon>Fulvivirgaceae</taxon>
        <taxon>Fulvivirga</taxon>
    </lineage>
</organism>
<feature type="domain" description="YjeF C-terminal" evidence="20">
    <location>
        <begin position="224"/>
        <end position="497"/>
    </location>
</feature>
<dbReference type="HAMAP" id="MF_01966">
    <property type="entry name" value="NADHX_epimerase"/>
    <property type="match status" value="1"/>
</dbReference>
<evidence type="ECO:0000256" key="5">
    <source>
        <dbReference type="ARBA" id="ARBA00022723"/>
    </source>
</evidence>